<sequence length="55" mass="6353">MDNQKEEAESPRCLRVPMKKHPIKQLVQRLISDHDVDPSSSLWSRIRILGAISRS</sequence>
<dbReference type="HOGENOM" id="CLU_3036479_0_0_1"/>
<evidence type="ECO:0000313" key="2">
    <source>
        <dbReference type="Proteomes" id="UP000011713"/>
    </source>
</evidence>
<dbReference type="EMBL" id="JH598104">
    <property type="status" value="NOT_ANNOTATED_CDS"/>
    <property type="molecule type" value="Genomic_DNA"/>
</dbReference>
<dbReference type="EnsemblProtists" id="HpaT813056">
    <property type="protein sequence ID" value="HpaP813056"/>
    <property type="gene ID" value="HpaG813056"/>
</dbReference>
<proteinExistence type="predicted"/>
<dbReference type="AlphaFoldDB" id="M4C1V5"/>
<dbReference type="VEuPathDB" id="FungiDB:HpaG813056"/>
<protein>
    <submittedName>
        <fullName evidence="1">Uncharacterized protein</fullName>
    </submittedName>
</protein>
<evidence type="ECO:0000313" key="1">
    <source>
        <dbReference type="EnsemblProtists" id="HpaP813056"/>
    </source>
</evidence>
<dbReference type="InParanoid" id="M4C1V5"/>
<accession>M4C1V5</accession>
<keyword evidence="2" id="KW-1185">Reference proteome</keyword>
<dbReference type="Proteomes" id="UP000011713">
    <property type="component" value="Unassembled WGS sequence"/>
</dbReference>
<name>M4C1V5_HYAAE</name>
<reference evidence="1" key="2">
    <citation type="submission" date="2015-06" db="UniProtKB">
        <authorList>
            <consortium name="EnsemblProtists"/>
        </authorList>
    </citation>
    <scope>IDENTIFICATION</scope>
    <source>
        <strain evidence="1">Emoy2</strain>
    </source>
</reference>
<reference evidence="2" key="1">
    <citation type="journal article" date="2010" name="Science">
        <title>Signatures of adaptation to obligate biotrophy in the Hyaloperonospora arabidopsidis genome.</title>
        <authorList>
            <person name="Baxter L."/>
            <person name="Tripathy S."/>
            <person name="Ishaque N."/>
            <person name="Boot N."/>
            <person name="Cabral A."/>
            <person name="Kemen E."/>
            <person name="Thines M."/>
            <person name="Ah-Fong A."/>
            <person name="Anderson R."/>
            <person name="Badejoko W."/>
            <person name="Bittner-Eddy P."/>
            <person name="Boore J.L."/>
            <person name="Chibucos M.C."/>
            <person name="Coates M."/>
            <person name="Dehal P."/>
            <person name="Delehaunty K."/>
            <person name="Dong S."/>
            <person name="Downton P."/>
            <person name="Dumas B."/>
            <person name="Fabro G."/>
            <person name="Fronick C."/>
            <person name="Fuerstenberg S.I."/>
            <person name="Fulton L."/>
            <person name="Gaulin E."/>
            <person name="Govers F."/>
            <person name="Hughes L."/>
            <person name="Humphray S."/>
            <person name="Jiang R.H."/>
            <person name="Judelson H."/>
            <person name="Kamoun S."/>
            <person name="Kyung K."/>
            <person name="Meijer H."/>
            <person name="Minx P."/>
            <person name="Morris P."/>
            <person name="Nelson J."/>
            <person name="Phuntumart V."/>
            <person name="Qutob D."/>
            <person name="Rehmany A."/>
            <person name="Rougon-Cardoso A."/>
            <person name="Ryden P."/>
            <person name="Torto-Alalibo T."/>
            <person name="Studholme D."/>
            <person name="Wang Y."/>
            <person name="Win J."/>
            <person name="Wood J."/>
            <person name="Clifton S.W."/>
            <person name="Rogers J."/>
            <person name="Van den Ackerveken G."/>
            <person name="Jones J.D."/>
            <person name="McDowell J.M."/>
            <person name="Beynon J."/>
            <person name="Tyler B.M."/>
        </authorList>
    </citation>
    <scope>NUCLEOTIDE SEQUENCE [LARGE SCALE GENOMIC DNA]</scope>
    <source>
        <strain evidence="2">Emoy2</strain>
    </source>
</reference>
<organism evidence="1 2">
    <name type="scientific">Hyaloperonospora arabidopsidis (strain Emoy2)</name>
    <name type="common">Downy mildew agent</name>
    <name type="synonym">Peronospora arabidopsidis</name>
    <dbReference type="NCBI Taxonomy" id="559515"/>
    <lineage>
        <taxon>Eukaryota</taxon>
        <taxon>Sar</taxon>
        <taxon>Stramenopiles</taxon>
        <taxon>Oomycota</taxon>
        <taxon>Peronosporomycetes</taxon>
        <taxon>Peronosporales</taxon>
        <taxon>Peronosporaceae</taxon>
        <taxon>Hyaloperonospora</taxon>
    </lineage>
</organism>